<accession>A0A392Q378</accession>
<evidence type="ECO:0000313" key="2">
    <source>
        <dbReference type="Proteomes" id="UP000265520"/>
    </source>
</evidence>
<comment type="caution">
    <text evidence="1">The sequence shown here is derived from an EMBL/GenBank/DDBJ whole genome shotgun (WGS) entry which is preliminary data.</text>
</comment>
<keyword evidence="2" id="KW-1185">Reference proteome</keyword>
<dbReference type="Proteomes" id="UP000265520">
    <property type="component" value="Unassembled WGS sequence"/>
</dbReference>
<name>A0A392Q378_9FABA</name>
<protein>
    <submittedName>
        <fullName evidence="1">Uncharacterized protein</fullName>
    </submittedName>
</protein>
<dbReference type="AlphaFoldDB" id="A0A392Q378"/>
<proteinExistence type="predicted"/>
<sequence length="33" mass="3222">GGIVAADVNAVMVAATKIVGIVNVVIRTTAVAK</sequence>
<dbReference type="EMBL" id="LXQA010108151">
    <property type="protein sequence ID" value="MCI18026.1"/>
    <property type="molecule type" value="Genomic_DNA"/>
</dbReference>
<reference evidence="1 2" key="1">
    <citation type="journal article" date="2018" name="Front. Plant Sci.">
        <title>Red Clover (Trifolium pratense) and Zigzag Clover (T. medium) - A Picture of Genomic Similarities and Differences.</title>
        <authorList>
            <person name="Dluhosova J."/>
            <person name="Istvanek J."/>
            <person name="Nedelnik J."/>
            <person name="Repkova J."/>
        </authorList>
    </citation>
    <scope>NUCLEOTIDE SEQUENCE [LARGE SCALE GENOMIC DNA]</scope>
    <source>
        <strain evidence="2">cv. 10/8</strain>
        <tissue evidence="1">Leaf</tissue>
    </source>
</reference>
<evidence type="ECO:0000313" key="1">
    <source>
        <dbReference type="EMBL" id="MCI18026.1"/>
    </source>
</evidence>
<feature type="non-terminal residue" evidence="1">
    <location>
        <position position="1"/>
    </location>
</feature>
<organism evidence="1 2">
    <name type="scientific">Trifolium medium</name>
    <dbReference type="NCBI Taxonomy" id="97028"/>
    <lineage>
        <taxon>Eukaryota</taxon>
        <taxon>Viridiplantae</taxon>
        <taxon>Streptophyta</taxon>
        <taxon>Embryophyta</taxon>
        <taxon>Tracheophyta</taxon>
        <taxon>Spermatophyta</taxon>
        <taxon>Magnoliopsida</taxon>
        <taxon>eudicotyledons</taxon>
        <taxon>Gunneridae</taxon>
        <taxon>Pentapetalae</taxon>
        <taxon>rosids</taxon>
        <taxon>fabids</taxon>
        <taxon>Fabales</taxon>
        <taxon>Fabaceae</taxon>
        <taxon>Papilionoideae</taxon>
        <taxon>50 kb inversion clade</taxon>
        <taxon>NPAAA clade</taxon>
        <taxon>Hologalegina</taxon>
        <taxon>IRL clade</taxon>
        <taxon>Trifolieae</taxon>
        <taxon>Trifolium</taxon>
    </lineage>
</organism>